<protein>
    <recommendedName>
        <fullName evidence="4">Pilus assembly protein TadE</fullName>
    </recommendedName>
</protein>
<organism evidence="2 3">
    <name type="scientific">Albidovulum sediminis</name>
    <dbReference type="NCBI Taxonomy" id="3066345"/>
    <lineage>
        <taxon>Bacteria</taxon>
        <taxon>Pseudomonadati</taxon>
        <taxon>Pseudomonadota</taxon>
        <taxon>Alphaproteobacteria</taxon>
        <taxon>Rhodobacterales</taxon>
        <taxon>Paracoccaceae</taxon>
        <taxon>Albidovulum</taxon>
    </lineage>
</organism>
<reference evidence="3" key="1">
    <citation type="submission" date="2023-07" db="EMBL/GenBank/DDBJ databases">
        <title>Defluviimonas sediminis sp. nov., isolated from mangrove sediment.</title>
        <authorList>
            <person name="Liu L."/>
            <person name="Li J."/>
            <person name="Huang Y."/>
            <person name="Pan J."/>
            <person name="Li M."/>
        </authorList>
    </citation>
    <scope>NUCLEOTIDE SEQUENCE [LARGE SCALE GENOMIC DNA]</scope>
    <source>
        <strain evidence="3">FT324</strain>
    </source>
</reference>
<evidence type="ECO:0000313" key="3">
    <source>
        <dbReference type="Proteomes" id="UP001205601"/>
    </source>
</evidence>
<evidence type="ECO:0000256" key="1">
    <source>
        <dbReference type="SAM" id="Phobius"/>
    </source>
</evidence>
<proteinExistence type="predicted"/>
<keyword evidence="1" id="KW-0472">Membrane</keyword>
<feature type="transmembrane region" description="Helical" evidence="1">
    <location>
        <begin position="20"/>
        <end position="41"/>
    </location>
</feature>
<evidence type="ECO:0000313" key="2">
    <source>
        <dbReference type="EMBL" id="MCT8331524.1"/>
    </source>
</evidence>
<dbReference type="Proteomes" id="UP001205601">
    <property type="component" value="Unassembled WGS sequence"/>
</dbReference>
<sequence>MLQRMRSFVRSERGVISVEAIMILPILIWAFIGSFTIFEAFRQRSISLKATYAIADMLSRQVDAVGPDDIDGLNEVFAYLTFARDPAWIRVTSVYWDSVQNKFRRQWSDSTGEYVALTDDTLQPMAQYIPAMATGDTVLLVESYLPFKPVFDMGLESLTRAQSGWTRHVIVTRPRFASQVIFDPSS</sequence>
<keyword evidence="1" id="KW-0812">Transmembrane</keyword>
<dbReference type="EMBL" id="JAOCQF010000004">
    <property type="protein sequence ID" value="MCT8331524.1"/>
    <property type="molecule type" value="Genomic_DNA"/>
</dbReference>
<accession>A0ABT2NRK1</accession>
<evidence type="ECO:0008006" key="4">
    <source>
        <dbReference type="Google" id="ProtNLM"/>
    </source>
</evidence>
<name>A0ABT2NRK1_9RHOB</name>
<gene>
    <name evidence="2" type="ORF">N5I32_18565</name>
</gene>
<keyword evidence="1" id="KW-1133">Transmembrane helix</keyword>
<comment type="caution">
    <text evidence="2">The sequence shown here is derived from an EMBL/GenBank/DDBJ whole genome shotgun (WGS) entry which is preliminary data.</text>
</comment>
<keyword evidence="3" id="KW-1185">Reference proteome</keyword>